<accession>A0A0F0CQX0</accession>
<keyword evidence="1" id="KW-0812">Transmembrane</keyword>
<dbReference type="EMBL" id="JYNY01000473">
    <property type="protein sequence ID" value="KJJ83825.1"/>
    <property type="molecule type" value="Genomic_DNA"/>
</dbReference>
<dbReference type="SUPFAM" id="SSF55781">
    <property type="entry name" value="GAF domain-like"/>
    <property type="match status" value="1"/>
</dbReference>
<evidence type="ECO:0000313" key="2">
    <source>
        <dbReference type="EMBL" id="KJJ83825.1"/>
    </source>
</evidence>
<dbReference type="AlphaFoldDB" id="A0A0F0CQX0"/>
<dbReference type="InterPro" id="IPR029016">
    <property type="entry name" value="GAF-like_dom_sf"/>
</dbReference>
<name>A0A0F0CQX0_9BACT</name>
<feature type="transmembrane region" description="Helical" evidence="1">
    <location>
        <begin position="31"/>
        <end position="50"/>
    </location>
</feature>
<protein>
    <submittedName>
        <fullName evidence="2">GAF sensor protein</fullName>
    </submittedName>
</protein>
<gene>
    <name evidence="2" type="ORF">OMAG_002306</name>
</gene>
<comment type="caution">
    <text evidence="2">The sequence shown here is derived from an EMBL/GenBank/DDBJ whole genome shotgun (WGS) entry which is preliminary data.</text>
</comment>
<evidence type="ECO:0000313" key="3">
    <source>
        <dbReference type="Proteomes" id="UP000033428"/>
    </source>
</evidence>
<proteinExistence type="predicted"/>
<organism evidence="2 3">
    <name type="scientific">Candidatus Omnitrophus magneticus</name>
    <dbReference type="NCBI Taxonomy" id="1609969"/>
    <lineage>
        <taxon>Bacteria</taxon>
        <taxon>Pseudomonadati</taxon>
        <taxon>Candidatus Omnitrophota</taxon>
        <taxon>Candidatus Omnitrophus</taxon>
    </lineage>
</organism>
<keyword evidence="1" id="KW-1133">Transmembrane helix</keyword>
<keyword evidence="1" id="KW-0472">Membrane</keyword>
<evidence type="ECO:0000256" key="1">
    <source>
        <dbReference type="SAM" id="Phobius"/>
    </source>
</evidence>
<keyword evidence="3" id="KW-1185">Reference proteome</keyword>
<feature type="non-terminal residue" evidence="2">
    <location>
        <position position="124"/>
    </location>
</feature>
<sequence>MKKTSEDYLDTLTKISKAITADLYLEDILKLIVSLTAGVMGAKICALWLLDEKKQELKIRATQAMSPDYLRDRIITASQCLVPSPSSISQLPFFSFYNIFTPFLPLWIPACAGMTVDAIFTSST</sequence>
<reference evidence="2 3" key="1">
    <citation type="submission" date="2015-02" db="EMBL/GenBank/DDBJ databases">
        <title>Single-cell genomics of uncultivated deep-branching MTB reveals a conserved set of magnetosome genes.</title>
        <authorList>
            <person name="Kolinko S."/>
            <person name="Richter M."/>
            <person name="Glockner F.O."/>
            <person name="Brachmann A."/>
            <person name="Schuler D."/>
        </authorList>
    </citation>
    <scope>NUCLEOTIDE SEQUENCE [LARGE SCALE GENOMIC DNA]</scope>
    <source>
        <strain evidence="2">SKK-01</strain>
    </source>
</reference>
<dbReference type="Proteomes" id="UP000033428">
    <property type="component" value="Unassembled WGS sequence"/>
</dbReference>
<dbReference type="Gene3D" id="3.30.450.40">
    <property type="match status" value="1"/>
</dbReference>